<dbReference type="InterPro" id="IPR036179">
    <property type="entry name" value="Ig-like_dom_sf"/>
</dbReference>
<dbReference type="GO" id="GO:0009279">
    <property type="term" value="C:cell outer membrane"/>
    <property type="evidence" value="ECO:0007669"/>
    <property type="project" value="UniProtKB-SubCell"/>
</dbReference>
<dbReference type="RefSeq" id="WP_167209026.1">
    <property type="nucleotide sequence ID" value="NZ_CP050063.1"/>
</dbReference>
<keyword evidence="5 9" id="KW-0732">Signal</keyword>
<dbReference type="EMBL" id="CP050063">
    <property type="protein sequence ID" value="QIP13700.1"/>
    <property type="molecule type" value="Genomic_DNA"/>
</dbReference>
<dbReference type="SUPFAM" id="SSF81296">
    <property type="entry name" value="E set domains"/>
    <property type="match status" value="1"/>
</dbReference>
<dbReference type="SUPFAM" id="SSF69318">
    <property type="entry name" value="Integrin alpha N-terminal domain"/>
    <property type="match status" value="2"/>
</dbReference>
<dbReference type="InterPro" id="IPR035986">
    <property type="entry name" value="PKD_dom_sf"/>
</dbReference>
<dbReference type="InterPro" id="IPR007110">
    <property type="entry name" value="Ig-like_dom"/>
</dbReference>
<gene>
    <name evidence="11" type="ORF">G8759_14260</name>
</gene>
<feature type="chain" id="PRO_5026278331" description="Ig-like domain-containing protein" evidence="9">
    <location>
        <begin position="27"/>
        <end position="2781"/>
    </location>
</feature>
<dbReference type="SUPFAM" id="SSF51126">
    <property type="entry name" value="Pectin lyase-like"/>
    <property type="match status" value="2"/>
</dbReference>
<dbReference type="InterPro" id="IPR011050">
    <property type="entry name" value="Pectin_lyase_fold/virulence"/>
</dbReference>
<evidence type="ECO:0000259" key="10">
    <source>
        <dbReference type="PROSITE" id="PS50835"/>
    </source>
</evidence>
<dbReference type="InterPro" id="IPR003368">
    <property type="entry name" value="POMP_repeat"/>
</dbReference>
<dbReference type="NCBIfam" id="NF041518">
    <property type="entry name" value="choice_anch_Q"/>
    <property type="match status" value="1"/>
</dbReference>
<evidence type="ECO:0000256" key="5">
    <source>
        <dbReference type="ARBA" id="ARBA00022729"/>
    </source>
</evidence>
<dbReference type="InterPro" id="IPR028994">
    <property type="entry name" value="Integrin_alpha_N"/>
</dbReference>
<sequence>MKNYYKHGNWVGLLLSLHLVSLLGQAQPLTVSSLSPARNLRNAPVNTNVAVTFSQPISNSANSKGALRVFSQQRGGAMRDGLGGVTNIATGNTLRFNPTTNFKPGETIFVTSTTAVKSDEGGNLARGHVHRFTTATGGTGRGYFSPPATNPNPAVNGSAYSVALGDLDGDGDLDFVMAHLGNDNVSVRLNDGTGNFTPPATNPNPAAGTAANSVALGDLDGDGDLDFVTTNLGGNTVSVRLNDGTGNFTPPATNPNPAVGVAPYSVALGDIDADGDLDFVATNADDNTVSVRFNDGTGNFIPPATNPNPAVGVYPTSVALGDLDGDGDLDFVTANRNRGNLAYRSGFVSVRLNDGTGNFTPPATNPEPAVGDRPASVALGDVNGDGNLDFVTTNAGSDHTVSVRLNDGTGNFTPPTTNPEPAISGSEDIALGDLDGDGDLDFVTASSGNANVRLNDGTGNFTPPASNPTAAVGNGANSVALGDLDGDGDLDFVVANSSGSNASVRLNRSVASTITGFTPTSGPVGSTLTITGNNLTGEPGESQVTGVRFGELSAPFTVNSTSNITVTVPKVASTQPILFMVSNVQTVLDVFTVTRPNTNLTYSLISLTFGNINTTANSAPTVTDLDADGLLDLLIGKADGTVDHYEQNTINGNAFTRVGSLMDGANVINMGTNAVPVVSDLDGDGLFDLLLGRGNGLVYQYEQSTVGGSSFTLVTNNFASINTTSNSAPTMTDLDRDGLLDILVGKADGTISHFRQEAVNSNSFRRVTSGFNSISVGANSAPVVVDLDGDGLLDMLIGNSQGNIYHYKQSTAGSLGFNQITTSFNSLTMGGNAQPIVTDIDGDNNLDLLIGRTDGTISRYEQQTLVVGPTIAGFTASPNPVCAGSLVTFTATIGNVTGSYTYTLTNGTSTTIGTTSSTSFGQNLVASGNGSQSFTLTVSNGGPLTIALTSVTVNAVTVSNPTVSTATVGQPFSQSFTASGGNGTYSYSVVSSNLPASLSLSSAGGLSGTPTAAGSYSALVRATDANGCVGESSTAYSLSVGNATLPCGTVVYVTQSGAGLQNGSSWTNAFAGTSLQTAINTAATCGAQVWVAQGLYKPTTGTDPTISFVLKEGVAIYGGFTGNETQLIQRPGVNPVTGQPSSSSLSGDIGTPGDSGPDSDNSGHVVRSEPGLTASAVLDGFVIIKGNGRNAAPTPNALNSVVGGGLYTIRASPSIRNCFFIDNYGSSNGGAIYTENSSPTITNCRFEANSAGMAYGSAISNRGTGTITITGCLFEKHTDDGSGVIYSSDNSKLIVSTSTFRQNSGSLSGVFYNGSNTELELMDCLLENNTAKRGGGAIFHQSNGSVKLIHCQFINNRGLMRDGGAIYIQDAGLEATDCRFTGNSAVAEGGGISFSGGEQALKLTNCVFENNRGGGDGGGAVFVNSGPATLINTSFASNTANRGGALFFYGTNHQVINCSFVNNVATEQGGAIFDASTSPQLTNTSFQGNQAPQGGAVYSEEGGSQLVNSVFFGNGGANTFVTDGPSLSASYSLFEPGVTAYTDEGNNLTTTLTPFVSTTSTQLRDCSPAINTGSNAAYSSANGPATDLAGAARQFNGGVIDRGAYEYQGMPTVLTVANPGVSTATVNQQFSQSFTAQGGTGPYTFSVLSSNLPASLSVSSAGVLSGTPTTAGSYSVLVQASDANGCGGIASTAYSLAVNDATPTITGFAVTPNRVCVGSPITFTATIGNIAGNYSWSLENGGSSIGSPGPTTATAFSVVQTASGSGVQTFTLTVNSGGQRVTATTSLTVNISPVASLTNNGPLTCSQTSVTLTASGGNSFTFSTGSGLVVGTPGSSSTVVVSTPGVYSVVVGNTSGCVSAASTTVDQDVTAASVSINPGSATLTCASPSVSLTAVGVGSVRWNTGSTSPILTVSTAGTYSVTLTSGSGCTAVTSVEVSADQSAPSVSINPGSATLSCASPSVSLTAVGVGSVLWNTGSTSPILTVSSAGTYSVTLTSGSGCTAVTSVEVSADQSAPSVSINPGSATLSCASPSVSLTAVGVGSVLWNTGSTSPILTVSSAGTYSVTLTSGSGCTAVTSVEVSADQSAPSVSINPGSATLSCASPSVSLTAVGVGSVLWNTGSTSPILTVSSAGTYSVTLTSGSGCTAVTSVEVSADQSAPSVSINPSSATLTCATPSVSLTAVGVGSVRWNTGSTSPILTVSTAGTYSVTLTSGSGCTAVTSVEVSADQSAPSVSINPGSATLSCASPSVSLTAVGVGSVRWNTGSTSPILTVSTAGTYSVTLTSGSGCTAVASVEVSADQSAPSVSINPSSATLTCATPSVSLTAVGVGSVRWNTGSTSPILTVSSAGTYSVTLTSGSGCTAVTSVEVSADQSAPSVSINPSSATLSCASPSVSLTAVGVGSVLWNTGSTSPILTVSSAGTYSVTLTSGSGCTAVTSVEVSADQSAPSVSINPSSATLSCASPSVSLTAVGVGSVRWNTGSTSPILTVSTAGTYSVTLTSGSGCTAVASVEVSADQSAPSVSINPSSATLTCASPSVSLTAVGVGSVLWNTGSTSPILTVSSAGTYSVTLTSGSGCTAVTSVEVSQQPDQTIVFTQQPASASTVTVGANVTTAIAVSGNPTGFQWFKDNLSSPVGGQTSATLMLTNVQIADAGSYIVVVSGACNSLTSTAFALTVNPVQTAPFAITAVTTLSCTPILPNRFSVSFTPRYSGLNGQPVSFSVANELLPTTESGPYTLQLYTDNPTLTLKAIQGGTPPEASYVYNWLAACRTSESPNTPPGW</sequence>
<dbReference type="Gene3D" id="2.60.40.3710">
    <property type="match status" value="1"/>
</dbReference>
<dbReference type="SMART" id="SM00710">
    <property type="entry name" value="PbH1"/>
    <property type="match status" value="8"/>
</dbReference>
<dbReference type="PANTHER" id="PTHR46580:SF2">
    <property type="entry name" value="MAM DOMAIN-CONTAINING PROTEIN"/>
    <property type="match status" value="1"/>
</dbReference>
<dbReference type="SUPFAM" id="SSF49299">
    <property type="entry name" value="PKD domain"/>
    <property type="match status" value="1"/>
</dbReference>
<evidence type="ECO:0000313" key="11">
    <source>
        <dbReference type="EMBL" id="QIP13700.1"/>
    </source>
</evidence>
<dbReference type="Gene3D" id="2.60.40.10">
    <property type="entry name" value="Immunoglobulins"/>
    <property type="match status" value="3"/>
</dbReference>
<feature type="compositionally biased region" description="Polar residues" evidence="8">
    <location>
        <begin position="1136"/>
        <end position="1146"/>
    </location>
</feature>
<dbReference type="InterPro" id="IPR013517">
    <property type="entry name" value="FG-GAP"/>
</dbReference>
<organism evidence="11 12">
    <name type="scientific">Spirosoma aureum</name>
    <dbReference type="NCBI Taxonomy" id="2692134"/>
    <lineage>
        <taxon>Bacteria</taxon>
        <taxon>Pseudomonadati</taxon>
        <taxon>Bacteroidota</taxon>
        <taxon>Cytophagia</taxon>
        <taxon>Cytophagales</taxon>
        <taxon>Cytophagaceae</taxon>
        <taxon>Spirosoma</taxon>
    </lineage>
</organism>
<keyword evidence="12" id="KW-1185">Reference proteome</keyword>
<dbReference type="Gene3D" id="2.130.10.130">
    <property type="entry name" value="Integrin alpha, N-terminal"/>
    <property type="match status" value="3"/>
</dbReference>
<dbReference type="Pfam" id="PF05345">
    <property type="entry name" value="He_PIG"/>
    <property type="match status" value="2"/>
</dbReference>
<dbReference type="PANTHER" id="PTHR46580">
    <property type="entry name" value="SENSOR KINASE-RELATED"/>
    <property type="match status" value="1"/>
</dbReference>
<dbReference type="InterPro" id="IPR014756">
    <property type="entry name" value="Ig_E-set"/>
</dbReference>
<evidence type="ECO:0000256" key="7">
    <source>
        <dbReference type="ARBA" id="ARBA00023237"/>
    </source>
</evidence>
<comment type="subcellular location">
    <subcellularLocation>
        <location evidence="1">Cell envelope</location>
    </subcellularLocation>
    <subcellularLocation>
        <location evidence="2">Cell outer membrane</location>
    </subcellularLocation>
    <subcellularLocation>
        <location evidence="3">Secreted</location>
    </subcellularLocation>
</comment>
<evidence type="ECO:0000256" key="2">
    <source>
        <dbReference type="ARBA" id="ARBA00004442"/>
    </source>
</evidence>
<dbReference type="SMART" id="SM00736">
    <property type="entry name" value="CADG"/>
    <property type="match status" value="2"/>
</dbReference>
<feature type="signal peptide" evidence="9">
    <location>
        <begin position="1"/>
        <end position="26"/>
    </location>
</feature>
<dbReference type="GO" id="GO:0005509">
    <property type="term" value="F:calcium ion binding"/>
    <property type="evidence" value="ECO:0007669"/>
    <property type="project" value="InterPro"/>
</dbReference>
<dbReference type="InterPro" id="IPR006626">
    <property type="entry name" value="PbH1"/>
</dbReference>
<dbReference type="Pfam" id="PF02415">
    <property type="entry name" value="Chlam_PMP"/>
    <property type="match status" value="1"/>
</dbReference>
<dbReference type="InterPro" id="IPR059226">
    <property type="entry name" value="Choice_anch_Q_dom"/>
</dbReference>
<keyword evidence="4" id="KW-0964">Secreted</keyword>
<dbReference type="KEGG" id="spib:G8759_14260"/>
<name>A0A6G9AMR6_9BACT</name>
<dbReference type="InterPro" id="IPR015919">
    <property type="entry name" value="Cadherin-like_sf"/>
</dbReference>
<proteinExistence type="predicted"/>
<keyword evidence="6" id="KW-0472">Membrane</keyword>
<accession>A0A6G9AMR6</accession>
<dbReference type="GO" id="GO:0005576">
    <property type="term" value="C:extracellular region"/>
    <property type="evidence" value="ECO:0007669"/>
    <property type="project" value="UniProtKB-SubCell"/>
</dbReference>
<dbReference type="SUPFAM" id="SSF48726">
    <property type="entry name" value="Immunoglobulin"/>
    <property type="match status" value="1"/>
</dbReference>
<protein>
    <recommendedName>
        <fullName evidence="10">Ig-like domain-containing protein</fullName>
    </recommendedName>
</protein>
<evidence type="ECO:0000256" key="3">
    <source>
        <dbReference type="ARBA" id="ARBA00004613"/>
    </source>
</evidence>
<reference evidence="11 12" key="1">
    <citation type="submission" date="2020-03" db="EMBL/GenBank/DDBJ databases">
        <authorList>
            <person name="Kim M.K."/>
        </authorList>
    </citation>
    <scope>NUCLEOTIDE SEQUENCE [LARGE SCALE GENOMIC DNA]</scope>
    <source>
        <strain evidence="11 12">BT328</strain>
    </source>
</reference>
<evidence type="ECO:0000256" key="4">
    <source>
        <dbReference type="ARBA" id="ARBA00022525"/>
    </source>
</evidence>
<dbReference type="InterPro" id="IPR032812">
    <property type="entry name" value="SbsA_Ig"/>
</dbReference>
<dbReference type="SUPFAM" id="SSF49313">
    <property type="entry name" value="Cadherin-like"/>
    <property type="match status" value="2"/>
</dbReference>
<dbReference type="InterPro" id="IPR006644">
    <property type="entry name" value="Cadg"/>
</dbReference>
<dbReference type="PROSITE" id="PS50835">
    <property type="entry name" value="IG_LIKE"/>
    <property type="match status" value="1"/>
</dbReference>
<dbReference type="Pfam" id="PF13517">
    <property type="entry name" value="FG-GAP_3"/>
    <property type="match status" value="5"/>
</dbReference>
<dbReference type="Proteomes" id="UP000501802">
    <property type="component" value="Chromosome"/>
</dbReference>
<evidence type="ECO:0000256" key="8">
    <source>
        <dbReference type="SAM" id="MobiDB-lite"/>
    </source>
</evidence>
<evidence type="ECO:0000256" key="6">
    <source>
        <dbReference type="ARBA" id="ARBA00023136"/>
    </source>
</evidence>
<evidence type="ECO:0000256" key="9">
    <source>
        <dbReference type="SAM" id="SignalP"/>
    </source>
</evidence>
<evidence type="ECO:0000313" key="12">
    <source>
        <dbReference type="Proteomes" id="UP000501802"/>
    </source>
</evidence>
<keyword evidence="7" id="KW-0998">Cell outer membrane</keyword>
<feature type="region of interest" description="Disordered" evidence="8">
    <location>
        <begin position="1130"/>
        <end position="1169"/>
    </location>
</feature>
<feature type="domain" description="Ig-like" evidence="10">
    <location>
        <begin position="2589"/>
        <end position="2675"/>
    </location>
</feature>
<dbReference type="InterPro" id="IPR013783">
    <property type="entry name" value="Ig-like_fold"/>
</dbReference>
<dbReference type="Pfam" id="PF13205">
    <property type="entry name" value="Big_5"/>
    <property type="match status" value="1"/>
</dbReference>
<evidence type="ECO:0000256" key="1">
    <source>
        <dbReference type="ARBA" id="ARBA00004196"/>
    </source>
</evidence>